<dbReference type="Proteomes" id="UP000095447">
    <property type="component" value="Unassembled WGS sequence"/>
</dbReference>
<dbReference type="InterPro" id="IPR005490">
    <property type="entry name" value="LD_TPept_cat_dom"/>
</dbReference>
<feature type="transmembrane region" description="Helical" evidence="8">
    <location>
        <begin position="57"/>
        <end position="80"/>
    </location>
</feature>
<evidence type="ECO:0000256" key="8">
    <source>
        <dbReference type="SAM" id="Phobius"/>
    </source>
</evidence>
<sequence length="521" mass="58218">MGNKEEKNNTVPNGSMEITGRRHKSARPGRISYVPISDEDLAPYEPPVRKKHKGLKITGIAVAMVIVSAGAAYAGMSYYYSDKFFEGTSINGIDCSGKTAYEAEQKLAKTVENYSIEVDSRNLDPQTISGDQIGYSYVSDGSVLKLLKDQKPYEWIRGFFEKKSYTAAENTTYDKEKLKKQVKALNCAQKENQVAPENAYVAYGDSQFEIVPETEGSKLDLKNAYNVLSEAVSGNKTSVDFDSEPDVYVKADITSDNPDLQASLNACNNFTKASITYTFGDETETLDGNTIKDWLNFDEKGQLIMDDTSFRQHIADYVAQLAAAHDTVGTEREFQTTSGRTVSVYGSAYGWQIDQASEVAQLTQEIQSGTQTTREPVYSMTANAHGYNDIGNTYIEVDLSEQHMYFYQNGEDIFESDIVSGDMRYSDRQTPAGIYTIYYKKSPDVLRGKQLANGKYEYEQPVTYWMPFNGGIGFHDANWQPYFGGDRFMEGGSHGCINMPPEKAAELYNIIDCNIPIVCFY</sequence>
<dbReference type="GO" id="GO:0008360">
    <property type="term" value="P:regulation of cell shape"/>
    <property type="evidence" value="ECO:0007669"/>
    <property type="project" value="UniProtKB-UniRule"/>
</dbReference>
<proteinExistence type="predicted"/>
<keyword evidence="3 6" id="KW-0133">Cell shape</keyword>
<evidence type="ECO:0000313" key="11">
    <source>
        <dbReference type="Proteomes" id="UP000095447"/>
    </source>
</evidence>
<protein>
    <submittedName>
        <fullName evidence="10">Uncharacterized vancomycin resistance protein</fullName>
    </submittedName>
</protein>
<dbReference type="Pfam" id="PF03734">
    <property type="entry name" value="YkuD"/>
    <property type="match status" value="1"/>
</dbReference>
<dbReference type="Pfam" id="PF12229">
    <property type="entry name" value="PG_binding_4"/>
    <property type="match status" value="2"/>
</dbReference>
<comment type="pathway">
    <text evidence="1 6">Cell wall biogenesis; peptidoglycan biosynthesis.</text>
</comment>
<evidence type="ECO:0000256" key="6">
    <source>
        <dbReference type="PROSITE-ProRule" id="PRU01373"/>
    </source>
</evidence>
<dbReference type="RefSeq" id="WP_081016932.1">
    <property type="nucleotide sequence ID" value="NZ_CYZA01000001.1"/>
</dbReference>
<dbReference type="GO" id="GO:0016740">
    <property type="term" value="F:transferase activity"/>
    <property type="evidence" value="ECO:0007669"/>
    <property type="project" value="UniProtKB-KW"/>
</dbReference>
<feature type="active site" description="Proton donor/acceptor" evidence="6">
    <location>
        <position position="475"/>
    </location>
</feature>
<keyword evidence="8" id="KW-1133">Transmembrane helix</keyword>
<keyword evidence="2" id="KW-0808">Transferase</keyword>
<dbReference type="SUPFAM" id="SSF141523">
    <property type="entry name" value="L,D-transpeptidase catalytic domain-like"/>
    <property type="match status" value="1"/>
</dbReference>
<dbReference type="InterPro" id="IPR038054">
    <property type="entry name" value="LD_TPept-like_central_sf"/>
</dbReference>
<dbReference type="CDD" id="cd16913">
    <property type="entry name" value="YkuD_like"/>
    <property type="match status" value="1"/>
</dbReference>
<evidence type="ECO:0000313" key="10">
    <source>
        <dbReference type="EMBL" id="CUN40197.1"/>
    </source>
</evidence>
<evidence type="ECO:0000256" key="7">
    <source>
        <dbReference type="SAM" id="MobiDB-lite"/>
    </source>
</evidence>
<dbReference type="AlphaFoldDB" id="A0A173WNY0"/>
<feature type="domain" description="L,D-TPase catalytic" evidence="9">
    <location>
        <begin position="393"/>
        <end position="520"/>
    </location>
</feature>
<dbReference type="UniPathway" id="UPA00219"/>
<dbReference type="GO" id="GO:0005576">
    <property type="term" value="C:extracellular region"/>
    <property type="evidence" value="ECO:0007669"/>
    <property type="project" value="TreeGrafter"/>
</dbReference>
<accession>A0A173WNY0</accession>
<organism evidence="10 11">
    <name type="scientific">Blautia obeum</name>
    <dbReference type="NCBI Taxonomy" id="40520"/>
    <lineage>
        <taxon>Bacteria</taxon>
        <taxon>Bacillati</taxon>
        <taxon>Bacillota</taxon>
        <taxon>Clostridia</taxon>
        <taxon>Lachnospirales</taxon>
        <taxon>Lachnospiraceae</taxon>
        <taxon>Blautia</taxon>
    </lineage>
</organism>
<keyword evidence="8" id="KW-0812">Transmembrane</keyword>
<evidence type="ECO:0000256" key="3">
    <source>
        <dbReference type="ARBA" id="ARBA00022960"/>
    </source>
</evidence>
<dbReference type="PANTHER" id="PTHR30582:SF33">
    <property type="entry name" value="EXPORTED PROTEIN"/>
    <property type="match status" value="1"/>
</dbReference>
<evidence type="ECO:0000256" key="2">
    <source>
        <dbReference type="ARBA" id="ARBA00022679"/>
    </source>
</evidence>
<evidence type="ECO:0000256" key="1">
    <source>
        <dbReference type="ARBA" id="ARBA00004752"/>
    </source>
</evidence>
<evidence type="ECO:0000256" key="4">
    <source>
        <dbReference type="ARBA" id="ARBA00022984"/>
    </source>
</evidence>
<dbReference type="SUPFAM" id="SSF143985">
    <property type="entry name" value="L,D-transpeptidase pre-catalytic domain-like"/>
    <property type="match status" value="1"/>
</dbReference>
<dbReference type="InterPro" id="IPR022029">
    <property type="entry name" value="YoaR-like_PG-bd"/>
</dbReference>
<gene>
    <name evidence="10" type="ORF">ERS852395_00213</name>
</gene>
<dbReference type="GO" id="GO:0071555">
    <property type="term" value="P:cell wall organization"/>
    <property type="evidence" value="ECO:0007669"/>
    <property type="project" value="UniProtKB-UniRule"/>
</dbReference>
<keyword evidence="4 6" id="KW-0573">Peptidoglycan synthesis</keyword>
<dbReference type="EMBL" id="CYZA01000001">
    <property type="protein sequence ID" value="CUN40197.1"/>
    <property type="molecule type" value="Genomic_DNA"/>
</dbReference>
<dbReference type="InterPro" id="IPR050979">
    <property type="entry name" value="LD-transpeptidase"/>
</dbReference>
<dbReference type="Gene3D" id="3.10.20.800">
    <property type="match status" value="1"/>
</dbReference>
<evidence type="ECO:0000256" key="5">
    <source>
        <dbReference type="ARBA" id="ARBA00023316"/>
    </source>
</evidence>
<keyword evidence="5 6" id="KW-0961">Cell wall biogenesis/degradation</keyword>
<keyword evidence="8" id="KW-0472">Membrane</keyword>
<dbReference type="GO" id="GO:0018104">
    <property type="term" value="P:peptidoglycan-protein cross-linking"/>
    <property type="evidence" value="ECO:0007669"/>
    <property type="project" value="TreeGrafter"/>
</dbReference>
<reference evidence="10 11" key="1">
    <citation type="submission" date="2015-09" db="EMBL/GenBank/DDBJ databases">
        <authorList>
            <consortium name="Pathogen Informatics"/>
        </authorList>
    </citation>
    <scope>NUCLEOTIDE SEQUENCE [LARGE SCALE GENOMIC DNA]</scope>
    <source>
        <strain evidence="10 11">2789STDY5608838</strain>
    </source>
</reference>
<name>A0A173WNY0_9FIRM</name>
<evidence type="ECO:0000259" key="9">
    <source>
        <dbReference type="PROSITE" id="PS52029"/>
    </source>
</evidence>
<feature type="region of interest" description="Disordered" evidence="7">
    <location>
        <begin position="1"/>
        <end position="28"/>
    </location>
</feature>
<dbReference type="InterPro" id="IPR038063">
    <property type="entry name" value="Transpep_catalytic_dom"/>
</dbReference>
<dbReference type="GO" id="GO:0071972">
    <property type="term" value="F:peptidoglycan L,D-transpeptidase activity"/>
    <property type="evidence" value="ECO:0007669"/>
    <property type="project" value="TreeGrafter"/>
</dbReference>
<dbReference type="PROSITE" id="PS52029">
    <property type="entry name" value="LD_TPASE"/>
    <property type="match status" value="1"/>
</dbReference>
<dbReference type="Gene3D" id="2.40.440.10">
    <property type="entry name" value="L,D-transpeptidase catalytic domain-like"/>
    <property type="match status" value="1"/>
</dbReference>
<feature type="active site" description="Nucleophile" evidence="6">
    <location>
        <position position="496"/>
    </location>
</feature>
<dbReference type="PANTHER" id="PTHR30582">
    <property type="entry name" value="L,D-TRANSPEPTIDASE"/>
    <property type="match status" value="1"/>
</dbReference>